<comment type="similarity">
    <text evidence="11 12">Belongs to the TonB-dependent receptor family.</text>
</comment>
<evidence type="ECO:0000259" key="15">
    <source>
        <dbReference type="Pfam" id="PF07715"/>
    </source>
</evidence>
<accession>A0A248K0B6</accession>
<evidence type="ECO:0000313" key="17">
    <source>
        <dbReference type="Proteomes" id="UP000197153"/>
    </source>
</evidence>
<dbReference type="AlphaFoldDB" id="A0A248K0B6"/>
<evidence type="ECO:0000256" key="12">
    <source>
        <dbReference type="RuleBase" id="RU003357"/>
    </source>
</evidence>
<evidence type="ECO:0000256" key="4">
    <source>
        <dbReference type="ARBA" id="ARBA00022496"/>
    </source>
</evidence>
<gene>
    <name evidence="16" type="ORF">Y958_26400</name>
</gene>
<evidence type="ECO:0008006" key="18">
    <source>
        <dbReference type="Google" id="ProtNLM"/>
    </source>
</evidence>
<evidence type="ECO:0000256" key="1">
    <source>
        <dbReference type="ARBA" id="ARBA00004571"/>
    </source>
</evidence>
<dbReference type="SUPFAM" id="SSF56935">
    <property type="entry name" value="Porins"/>
    <property type="match status" value="1"/>
</dbReference>
<keyword evidence="17" id="KW-1185">Reference proteome</keyword>
<dbReference type="InterPro" id="IPR037066">
    <property type="entry name" value="Plug_dom_sf"/>
</dbReference>
<dbReference type="PANTHER" id="PTHR32552:SF81">
    <property type="entry name" value="TONB-DEPENDENT OUTER MEMBRANE RECEPTOR"/>
    <property type="match status" value="1"/>
</dbReference>
<feature type="compositionally biased region" description="Polar residues" evidence="13">
    <location>
        <begin position="722"/>
        <end position="732"/>
    </location>
</feature>
<feature type="domain" description="TonB-dependent receptor-like beta-barrel" evidence="14">
    <location>
        <begin position="390"/>
        <end position="818"/>
    </location>
</feature>
<reference evidence="16 17" key="1">
    <citation type="submission" date="2017-06" db="EMBL/GenBank/DDBJ databases">
        <title>Complete genome sequence of Nitrospirillum amazonense strain CBAmC, an endophytic nitrogen-fixing and plant growth-promoting bacterium, isolated from sugarcane.</title>
        <authorList>
            <person name="Schwab S."/>
            <person name="dos Santos Teixeira K.R."/>
            <person name="Simoes Araujo J.L."/>
            <person name="Soares Vidal M."/>
            <person name="Borges de Freitas H.R."/>
            <person name="Rivello Crivelaro A.L."/>
            <person name="Bueno de Camargo Nunes A."/>
            <person name="dos Santos C.M."/>
            <person name="Palmeira da Silva Rosa D."/>
            <person name="da Silva Padilha D."/>
            <person name="da Silva E."/>
            <person name="Araujo Terra L."/>
            <person name="Soares Mendes V."/>
            <person name="Farinelli L."/>
            <person name="Magalhaes Cruz L."/>
            <person name="Baldani J.I."/>
        </authorList>
    </citation>
    <scope>NUCLEOTIDE SEQUENCE [LARGE SCALE GENOMIC DNA]</scope>
    <source>
        <strain evidence="16 17">CBAmC</strain>
    </source>
</reference>
<dbReference type="InterPro" id="IPR039426">
    <property type="entry name" value="TonB-dep_rcpt-like"/>
</dbReference>
<keyword evidence="6" id="KW-0408">Iron</keyword>
<dbReference type="Gene3D" id="2.40.170.20">
    <property type="entry name" value="TonB-dependent receptor, beta-barrel domain"/>
    <property type="match status" value="1"/>
</dbReference>
<dbReference type="Gene3D" id="2.170.130.10">
    <property type="entry name" value="TonB-dependent receptor, plug domain"/>
    <property type="match status" value="1"/>
</dbReference>
<dbReference type="GO" id="GO:0009279">
    <property type="term" value="C:cell outer membrane"/>
    <property type="evidence" value="ECO:0007669"/>
    <property type="project" value="UniProtKB-SubCell"/>
</dbReference>
<evidence type="ECO:0000259" key="14">
    <source>
        <dbReference type="Pfam" id="PF00593"/>
    </source>
</evidence>
<keyword evidence="2 11" id="KW-0813">Transport</keyword>
<dbReference type="CDD" id="cd01347">
    <property type="entry name" value="ligand_gated_channel"/>
    <property type="match status" value="1"/>
</dbReference>
<dbReference type="PROSITE" id="PS52016">
    <property type="entry name" value="TONB_DEPENDENT_REC_3"/>
    <property type="match status" value="1"/>
</dbReference>
<evidence type="ECO:0000256" key="6">
    <source>
        <dbReference type="ARBA" id="ARBA00023004"/>
    </source>
</evidence>
<evidence type="ECO:0000256" key="8">
    <source>
        <dbReference type="ARBA" id="ARBA00023077"/>
    </source>
</evidence>
<evidence type="ECO:0000256" key="2">
    <source>
        <dbReference type="ARBA" id="ARBA00022448"/>
    </source>
</evidence>
<keyword evidence="3 11" id="KW-1134">Transmembrane beta strand</keyword>
<keyword evidence="10 11" id="KW-0998">Cell outer membrane</keyword>
<dbReference type="InterPro" id="IPR000531">
    <property type="entry name" value="Beta-barrel_TonB"/>
</dbReference>
<dbReference type="KEGG" id="nao:Y958_26400"/>
<evidence type="ECO:0000256" key="7">
    <source>
        <dbReference type="ARBA" id="ARBA00023065"/>
    </source>
</evidence>
<keyword evidence="5 11" id="KW-0812">Transmembrane</keyword>
<evidence type="ECO:0000256" key="13">
    <source>
        <dbReference type="SAM" id="MobiDB-lite"/>
    </source>
</evidence>
<keyword evidence="8 12" id="KW-0798">TonB box</keyword>
<evidence type="ECO:0000313" key="16">
    <source>
        <dbReference type="EMBL" id="ASG24415.1"/>
    </source>
</evidence>
<evidence type="ECO:0000256" key="9">
    <source>
        <dbReference type="ARBA" id="ARBA00023136"/>
    </source>
</evidence>
<evidence type="ECO:0000256" key="10">
    <source>
        <dbReference type="ARBA" id="ARBA00023237"/>
    </source>
</evidence>
<name>A0A248K0B6_9PROT</name>
<keyword evidence="9 11" id="KW-0472">Membrane</keyword>
<feature type="domain" description="TonB-dependent receptor plug" evidence="15">
    <location>
        <begin position="137"/>
        <end position="248"/>
    </location>
</feature>
<organism evidence="16 17">
    <name type="scientific">Nitrospirillum viridazoti CBAmc</name>
    <dbReference type="NCBI Taxonomy" id="1441467"/>
    <lineage>
        <taxon>Bacteria</taxon>
        <taxon>Pseudomonadati</taxon>
        <taxon>Pseudomonadota</taxon>
        <taxon>Alphaproteobacteria</taxon>
        <taxon>Rhodospirillales</taxon>
        <taxon>Azospirillaceae</taxon>
        <taxon>Nitrospirillum</taxon>
        <taxon>Nitrospirillum viridazoti</taxon>
    </lineage>
</organism>
<proteinExistence type="inferred from homology"/>
<dbReference type="PANTHER" id="PTHR32552">
    <property type="entry name" value="FERRICHROME IRON RECEPTOR-RELATED"/>
    <property type="match status" value="1"/>
</dbReference>
<feature type="region of interest" description="Disordered" evidence="13">
    <location>
        <begin position="722"/>
        <end position="741"/>
    </location>
</feature>
<dbReference type="Proteomes" id="UP000197153">
    <property type="component" value="Chromosome 3"/>
</dbReference>
<protein>
    <recommendedName>
        <fullName evidence="18">TonB-dependent receptor</fullName>
    </recommendedName>
</protein>
<dbReference type="GO" id="GO:0006826">
    <property type="term" value="P:iron ion transport"/>
    <property type="evidence" value="ECO:0007669"/>
    <property type="project" value="UniProtKB-KW"/>
</dbReference>
<evidence type="ECO:0000256" key="11">
    <source>
        <dbReference type="PROSITE-ProRule" id="PRU01360"/>
    </source>
</evidence>
<dbReference type="Pfam" id="PF07715">
    <property type="entry name" value="Plug"/>
    <property type="match status" value="1"/>
</dbReference>
<dbReference type="InterPro" id="IPR036942">
    <property type="entry name" value="Beta-barrel_TonB_sf"/>
</dbReference>
<evidence type="ECO:0000256" key="3">
    <source>
        <dbReference type="ARBA" id="ARBA00022452"/>
    </source>
</evidence>
<keyword evidence="4" id="KW-0410">Iron transport</keyword>
<dbReference type="EMBL" id="CP022112">
    <property type="protein sequence ID" value="ASG24415.1"/>
    <property type="molecule type" value="Genomic_DNA"/>
</dbReference>
<dbReference type="InterPro" id="IPR012910">
    <property type="entry name" value="Plug_dom"/>
</dbReference>
<comment type="subcellular location">
    <subcellularLocation>
        <location evidence="1 11">Cell outer membrane</location>
        <topology evidence="1 11">Multi-pass membrane protein</topology>
    </subcellularLocation>
</comment>
<sequence length="853" mass="90763">MISIGPLSAFLRVFYYSSTSRVPEPPRVYEARGGLFYGHPIGRNTPMLGQTNLTADQTRGRQGLFNNATIKHRMEASLKGQQGRGNALAPDRKRLLGGGLGALMIAAAPAMAIAQDTGDGLQLDEIVVTAQKRAERIQDVPISITALTGADLEKRGLVGMGDYLLAQPSVVIQDRGPARNQIVIRGISTVVGSENPTVAFYIDEVPVSSGLGINANGFPDLRTFDVGRVEVLRGPQGTLYGAGSMGGTVKVVPNRAKIGEWQVKAESSLSSTAGGGLGNEVAAAVNAPLGDTLAVRVAGYHYHEAGFIKDRFPGSPNPSAPVAALGGASWADVGVSSFGVPARSVDDVNAANVDGVRAGVTFQPTEKLEIVLTALAQRSKANGLPENMPTLGTYTQSRFLPEMLKDNYQLYDALINYDLGFGRLTSVTAYVNRSQVQYRDVSASFLGAPISLDDDNENKNFSQEIRFSSDALNPFGILIGGFYSRTTAHAIQDAAWHGTAQSLPEFTSVLLGSPVAAGSSLFHKNDRNVGEQLSGFGELSYRPIESLKLSAGLRVANYTLTTDAFQDGALNGNVVTSYSVRTEETVPTPSFQVEYKPEEGSLYYARAAKGFRLGGPNQPLPSTCAADLAAIGLTKAPSSVNSDSLWSYEAGVKQTLAGGSASLNASAFYIDWTDIQTGFLLPNCGFSFAGNAGDARSRGLEMDFSWRVTKSLTLNTSGSFTDATLQSDSPPSTGIGGKKGDRLPGIPRWSVQGGAQYDFPVVDKSAFARVDVRYISGYLNRFPGASTEAQPAGNFTVVDARVGMDVSSGLQAEIFATNIFNTKQLLEVDTELPDQRQILGRPRTVGITLRYDY</sequence>
<evidence type="ECO:0000256" key="5">
    <source>
        <dbReference type="ARBA" id="ARBA00022692"/>
    </source>
</evidence>
<keyword evidence="7" id="KW-0406">Ion transport</keyword>
<dbReference type="Pfam" id="PF00593">
    <property type="entry name" value="TonB_dep_Rec_b-barrel"/>
    <property type="match status" value="1"/>
</dbReference>